<evidence type="ECO:0000259" key="6">
    <source>
        <dbReference type="PROSITE" id="PS51864"/>
    </source>
</evidence>
<dbReference type="GO" id="GO:0008270">
    <property type="term" value="F:zinc ion binding"/>
    <property type="evidence" value="ECO:0007669"/>
    <property type="project" value="UniProtKB-UniRule"/>
</dbReference>
<feature type="binding site" evidence="3">
    <location>
        <position position="179"/>
    </location>
    <ligand>
        <name>Zn(2+)</name>
        <dbReference type="ChEBI" id="CHEBI:29105"/>
        <note>catalytic</note>
    </ligand>
</feature>
<dbReference type="Gene3D" id="3.40.390.10">
    <property type="entry name" value="Collagenase (Catalytic Domain)"/>
    <property type="match status" value="1"/>
</dbReference>
<comment type="subunit">
    <text evidence="1">Monomer.</text>
</comment>
<evidence type="ECO:0000256" key="1">
    <source>
        <dbReference type="ARBA" id="ARBA00011245"/>
    </source>
</evidence>
<dbReference type="PROSITE" id="PS51864">
    <property type="entry name" value="ASTACIN"/>
    <property type="match status" value="1"/>
</dbReference>
<evidence type="ECO:0000256" key="4">
    <source>
        <dbReference type="RuleBase" id="RU361183"/>
    </source>
</evidence>
<dbReference type="EMBL" id="GFAC01004314">
    <property type="protein sequence ID" value="JAT94874.1"/>
    <property type="molecule type" value="mRNA"/>
</dbReference>
<feature type="binding site" evidence="3">
    <location>
        <position position="169"/>
    </location>
    <ligand>
        <name>Zn(2+)</name>
        <dbReference type="ChEBI" id="CHEBI:29105"/>
        <note>catalytic</note>
    </ligand>
</feature>
<evidence type="ECO:0000256" key="2">
    <source>
        <dbReference type="ARBA" id="ARBA00025529"/>
    </source>
</evidence>
<feature type="non-terminal residue" evidence="7">
    <location>
        <position position="1"/>
    </location>
</feature>
<dbReference type="GO" id="GO:0006508">
    <property type="term" value="P:proteolysis"/>
    <property type="evidence" value="ECO:0007669"/>
    <property type="project" value="UniProtKB-KW"/>
</dbReference>
<dbReference type="InterPro" id="IPR034035">
    <property type="entry name" value="Astacin-like_dom"/>
</dbReference>
<evidence type="ECO:0000313" key="7">
    <source>
        <dbReference type="EMBL" id="JAT94874.1"/>
    </source>
</evidence>
<dbReference type="CDD" id="cd04280">
    <property type="entry name" value="ZnMc_astacin_like"/>
    <property type="match status" value="1"/>
</dbReference>
<keyword evidence="3 4" id="KW-0482">Metalloprotease</keyword>
<keyword evidence="5" id="KW-0732">Signal</keyword>
<feature type="active site" evidence="3">
    <location>
        <position position="170"/>
    </location>
</feature>
<comment type="caution">
    <text evidence="3">Lacks conserved residue(s) required for the propagation of feature annotation.</text>
</comment>
<feature type="signal peptide" evidence="5">
    <location>
        <begin position="1"/>
        <end position="43"/>
    </location>
</feature>
<dbReference type="EC" id="3.4.24.-" evidence="4"/>
<keyword evidence="3 4" id="KW-0479">Metal-binding</keyword>
<keyword evidence="3 4" id="KW-0378">Hydrolase</keyword>
<protein>
    <recommendedName>
        <fullName evidence="4">Metalloendopeptidase</fullName>
        <ecNumber evidence="4">3.4.24.-</ecNumber>
    </recommendedName>
</protein>
<comment type="function">
    <text evidence="2">Zinc metalloprotease. Provoques deadhesion of endothelial cells from cell cultures, and also degradation of fibronectin, fibrinogen and gelatin in vitro. Its role in the venom is not fully understood but it might act as a spreading factor that facilitates diffusion of other venom toxins. Alternatively, it might be involved in the proteolytic processing of other venom toxins or it might play a role in extra-oral digestion of prey.</text>
</comment>
<organism evidence="7">
    <name type="scientific">Amblyomma aureolatum</name>
    <dbReference type="NCBI Taxonomy" id="187763"/>
    <lineage>
        <taxon>Eukaryota</taxon>
        <taxon>Metazoa</taxon>
        <taxon>Ecdysozoa</taxon>
        <taxon>Arthropoda</taxon>
        <taxon>Chelicerata</taxon>
        <taxon>Arachnida</taxon>
        <taxon>Acari</taxon>
        <taxon>Parasitiformes</taxon>
        <taxon>Ixodida</taxon>
        <taxon>Ixodoidea</taxon>
        <taxon>Ixodidae</taxon>
        <taxon>Amblyomminae</taxon>
        <taxon>Amblyomma</taxon>
    </lineage>
</organism>
<dbReference type="GO" id="GO:0004222">
    <property type="term" value="F:metalloendopeptidase activity"/>
    <property type="evidence" value="ECO:0007669"/>
    <property type="project" value="UniProtKB-UniRule"/>
</dbReference>
<proteinExistence type="evidence at transcript level"/>
<evidence type="ECO:0000256" key="5">
    <source>
        <dbReference type="SAM" id="SignalP"/>
    </source>
</evidence>
<dbReference type="PRINTS" id="PR00480">
    <property type="entry name" value="ASTACIN"/>
</dbReference>
<keyword evidence="3 4" id="KW-0862">Zinc</keyword>
<dbReference type="InterPro" id="IPR024079">
    <property type="entry name" value="MetalloPept_cat_dom_sf"/>
</dbReference>
<dbReference type="Pfam" id="PF01400">
    <property type="entry name" value="Astacin"/>
    <property type="match status" value="1"/>
</dbReference>
<dbReference type="PANTHER" id="PTHR10127">
    <property type="entry name" value="DISCOIDIN, CUB, EGF, LAMININ , AND ZINC METALLOPROTEASE DOMAIN CONTAINING"/>
    <property type="match status" value="1"/>
</dbReference>
<evidence type="ECO:0000256" key="3">
    <source>
        <dbReference type="PROSITE-ProRule" id="PRU01211"/>
    </source>
</evidence>
<dbReference type="SUPFAM" id="SSF55486">
    <property type="entry name" value="Metalloproteases ('zincins'), catalytic domain"/>
    <property type="match status" value="1"/>
</dbReference>
<dbReference type="PANTHER" id="PTHR10127:SF883">
    <property type="entry name" value="ZINC METALLOPROTEINASE NAS-8"/>
    <property type="match status" value="1"/>
</dbReference>
<name>A0A1E1X6M5_9ACAR</name>
<feature type="binding site" evidence="3">
    <location>
        <position position="173"/>
    </location>
    <ligand>
        <name>Zn(2+)</name>
        <dbReference type="ChEBI" id="CHEBI:29105"/>
        <note>catalytic</note>
    </ligand>
</feature>
<feature type="domain" description="Peptidase M12A" evidence="6">
    <location>
        <begin position="79"/>
        <end position="273"/>
    </location>
</feature>
<dbReference type="InterPro" id="IPR006026">
    <property type="entry name" value="Peptidase_Metallo"/>
</dbReference>
<dbReference type="InterPro" id="IPR001506">
    <property type="entry name" value="Peptidase_M12A"/>
</dbReference>
<reference evidence="7" key="1">
    <citation type="journal article" date="2017" name="Front. Cell. Infect. Microbiol.">
        <title>The Distinct Transcriptional Response of the Midgut of Amblyomma sculptum and Amblyomma aureolatum Ticks to Rickettsia rickettsii Correlates to Their Differences in Susceptibility to Infection.</title>
        <authorList>
            <person name="Martins L.A."/>
            <person name="Galletti M.F.B.M."/>
            <person name="Ribeiro J.M."/>
            <person name="Fujita A."/>
            <person name="Costa F.B."/>
            <person name="Labruna M.B."/>
            <person name="Daffre S."/>
            <person name="Fogaca A.C."/>
        </authorList>
    </citation>
    <scope>NUCLEOTIDE SEQUENCE</scope>
</reference>
<sequence length="274" mass="30722">PAAAREIKLILRGLQPRTGIMLFQSPSWVPFLFLASVAWQVLAAPSTHQPHTDSGSRILEEEGLFEGDILLPEGISEDRATVPKVAKLWPKGVIPYSIHRDLDGKAHGIRSAMASIEAVSCLRFVNRTQEKDFVLIYNGSRCSSDVGRKGGIQTLSLGPGCHHRGTIVHELLHAVGFFHEHTRSDRDQFLDIFPENVAEGRMHNFNKLQPHQNRLITGFDRESIMLYGSKSFSRAPGLVTMLTKDGKQLPEVYRKNGLSANDAYRIRILYKCRK</sequence>
<comment type="cofactor">
    <cofactor evidence="3 4">
        <name>Zn(2+)</name>
        <dbReference type="ChEBI" id="CHEBI:29105"/>
    </cofactor>
    <text evidence="3 4">Binds 1 zinc ion per subunit.</text>
</comment>
<dbReference type="AlphaFoldDB" id="A0A1E1X6M5"/>
<feature type="chain" id="PRO_5009116038" description="Metalloendopeptidase" evidence="5">
    <location>
        <begin position="44"/>
        <end position="274"/>
    </location>
</feature>
<keyword evidence="3 4" id="KW-0645">Protease</keyword>
<accession>A0A1E1X6M5</accession>
<dbReference type="SMART" id="SM00235">
    <property type="entry name" value="ZnMc"/>
    <property type="match status" value="1"/>
</dbReference>